<feature type="region of interest" description="Disordered" evidence="1">
    <location>
        <begin position="24"/>
        <end position="63"/>
    </location>
</feature>
<evidence type="ECO:0000256" key="1">
    <source>
        <dbReference type="SAM" id="MobiDB-lite"/>
    </source>
</evidence>
<dbReference type="Proteomes" id="UP000756132">
    <property type="component" value="Chromosome 5"/>
</dbReference>
<name>A0A9Q8LHV0_PASFU</name>
<proteinExistence type="predicted"/>
<dbReference type="RefSeq" id="XP_047762039.1">
    <property type="nucleotide sequence ID" value="XM_047905303.1"/>
</dbReference>
<accession>A0A9Q8LHV0</accession>
<dbReference type="KEGG" id="ffu:CLAFUR5_06155"/>
<gene>
    <name evidence="2" type="ORF">CLAFUR5_06155</name>
</gene>
<dbReference type="EMBL" id="CP090167">
    <property type="protein sequence ID" value="UJO17673.1"/>
    <property type="molecule type" value="Genomic_DNA"/>
</dbReference>
<dbReference type="GeneID" id="71986033"/>
<reference evidence="2" key="1">
    <citation type="submission" date="2021-12" db="EMBL/GenBank/DDBJ databases">
        <authorList>
            <person name="Zaccaron A."/>
            <person name="Stergiopoulos I."/>
        </authorList>
    </citation>
    <scope>NUCLEOTIDE SEQUENCE</scope>
    <source>
        <strain evidence="2">Race5_Kim</strain>
    </source>
</reference>
<evidence type="ECO:0000313" key="3">
    <source>
        <dbReference type="Proteomes" id="UP000756132"/>
    </source>
</evidence>
<sequence length="63" mass="6883">MYRNPNGGYGFSFSAFANNSIPSMMKDSTTDPGHISTPQKNFVFLHQTAGPPGQDHSPYGFDD</sequence>
<protein>
    <submittedName>
        <fullName evidence="2">Uncharacterized protein</fullName>
    </submittedName>
</protein>
<organism evidence="2 3">
    <name type="scientific">Passalora fulva</name>
    <name type="common">Tomato leaf mold</name>
    <name type="synonym">Cladosporium fulvum</name>
    <dbReference type="NCBI Taxonomy" id="5499"/>
    <lineage>
        <taxon>Eukaryota</taxon>
        <taxon>Fungi</taxon>
        <taxon>Dikarya</taxon>
        <taxon>Ascomycota</taxon>
        <taxon>Pezizomycotina</taxon>
        <taxon>Dothideomycetes</taxon>
        <taxon>Dothideomycetidae</taxon>
        <taxon>Mycosphaerellales</taxon>
        <taxon>Mycosphaerellaceae</taxon>
        <taxon>Fulvia</taxon>
    </lineage>
</organism>
<dbReference type="AlphaFoldDB" id="A0A9Q8LHV0"/>
<keyword evidence="3" id="KW-1185">Reference proteome</keyword>
<evidence type="ECO:0000313" key="2">
    <source>
        <dbReference type="EMBL" id="UJO17673.1"/>
    </source>
</evidence>
<reference evidence="2" key="2">
    <citation type="journal article" date="2022" name="Microb. Genom.">
        <title>A chromosome-scale genome assembly of the tomato pathogen Cladosporium fulvum reveals a compartmentalized genome architecture and the presence of a dispensable chromosome.</title>
        <authorList>
            <person name="Zaccaron A.Z."/>
            <person name="Chen L.H."/>
            <person name="Samaras A."/>
            <person name="Stergiopoulos I."/>
        </authorList>
    </citation>
    <scope>NUCLEOTIDE SEQUENCE</scope>
    <source>
        <strain evidence="2">Race5_Kim</strain>
    </source>
</reference>
<feature type="compositionally biased region" description="Polar residues" evidence="1">
    <location>
        <begin position="24"/>
        <end position="40"/>
    </location>
</feature>